<feature type="modified residue" description="4-aspartylphosphate" evidence="1">
    <location>
        <position position="70"/>
    </location>
</feature>
<evidence type="ECO:0000259" key="2">
    <source>
        <dbReference type="PROSITE" id="PS50110"/>
    </source>
</evidence>
<dbReference type="KEGG" id="ole:K0B96_08580"/>
<dbReference type="InterPro" id="IPR052893">
    <property type="entry name" value="TCS_response_regulator"/>
</dbReference>
<gene>
    <name evidence="3" type="ORF">K0B96_08580</name>
</gene>
<reference evidence="3" key="1">
    <citation type="submission" date="2021-08" db="EMBL/GenBank/DDBJ databases">
        <title>Genome of a novel bacterium of the phylum Verrucomicrobia, Oleiharenicola sp. KSB-15.</title>
        <authorList>
            <person name="Chung J.-H."/>
            <person name="Ahn J.-H."/>
            <person name="Yoon Y."/>
            <person name="Kim D.-Y."/>
            <person name="An S.-H."/>
            <person name="Park I."/>
            <person name="Yeon J."/>
        </authorList>
    </citation>
    <scope>NUCLEOTIDE SEQUENCE</scope>
    <source>
        <strain evidence="3">KSB-15</strain>
    </source>
</reference>
<evidence type="ECO:0000313" key="4">
    <source>
        <dbReference type="Proteomes" id="UP000825051"/>
    </source>
</evidence>
<dbReference type="EMBL" id="CP080507">
    <property type="protein sequence ID" value="QYM80641.1"/>
    <property type="molecule type" value="Genomic_DNA"/>
</dbReference>
<sequence length="156" mass="17164">MSSRHRPPLVLLIEDSDDDVFFFRHGLGKTGLNYQLTHLADGAMALAHLERALASPPDPEHPWPDLVFLDLKLPAFSGFEILRWLRDRPHAATLDVAVLSGSEHPSDIERAMALGASDYLVKPISPAILRSRLQRWNERTHGAAPDAPPTPSGPGI</sequence>
<keyword evidence="1" id="KW-0597">Phosphoprotein</keyword>
<dbReference type="Pfam" id="PF00072">
    <property type="entry name" value="Response_reg"/>
    <property type="match status" value="1"/>
</dbReference>
<accession>A0A8F9TWW4</accession>
<dbReference type="GO" id="GO:0000160">
    <property type="term" value="P:phosphorelay signal transduction system"/>
    <property type="evidence" value="ECO:0007669"/>
    <property type="project" value="InterPro"/>
</dbReference>
<dbReference type="RefSeq" id="WP_220166113.1">
    <property type="nucleotide sequence ID" value="NZ_CP080507.1"/>
</dbReference>
<dbReference type="Gene3D" id="3.40.50.2300">
    <property type="match status" value="1"/>
</dbReference>
<dbReference type="AlphaFoldDB" id="A0A8F9TWW4"/>
<dbReference type="InterPro" id="IPR001789">
    <property type="entry name" value="Sig_transdc_resp-reg_receiver"/>
</dbReference>
<organism evidence="3 4">
    <name type="scientific">Horticoccus luteus</name>
    <dbReference type="NCBI Taxonomy" id="2862869"/>
    <lineage>
        <taxon>Bacteria</taxon>
        <taxon>Pseudomonadati</taxon>
        <taxon>Verrucomicrobiota</taxon>
        <taxon>Opitutia</taxon>
        <taxon>Opitutales</taxon>
        <taxon>Opitutaceae</taxon>
        <taxon>Horticoccus</taxon>
    </lineage>
</organism>
<dbReference type="PROSITE" id="PS50110">
    <property type="entry name" value="RESPONSE_REGULATORY"/>
    <property type="match status" value="1"/>
</dbReference>
<proteinExistence type="predicted"/>
<keyword evidence="4" id="KW-1185">Reference proteome</keyword>
<evidence type="ECO:0000256" key="1">
    <source>
        <dbReference type="PROSITE-ProRule" id="PRU00169"/>
    </source>
</evidence>
<dbReference type="Proteomes" id="UP000825051">
    <property type="component" value="Chromosome"/>
</dbReference>
<feature type="domain" description="Response regulatory" evidence="2">
    <location>
        <begin position="9"/>
        <end position="137"/>
    </location>
</feature>
<dbReference type="PANTHER" id="PTHR44520">
    <property type="entry name" value="RESPONSE REGULATOR RCP1-RELATED"/>
    <property type="match status" value="1"/>
</dbReference>
<evidence type="ECO:0000313" key="3">
    <source>
        <dbReference type="EMBL" id="QYM80641.1"/>
    </source>
</evidence>
<protein>
    <submittedName>
        <fullName evidence="3">Response regulator</fullName>
    </submittedName>
</protein>
<dbReference type="SUPFAM" id="SSF52172">
    <property type="entry name" value="CheY-like"/>
    <property type="match status" value="1"/>
</dbReference>
<dbReference type="InterPro" id="IPR011006">
    <property type="entry name" value="CheY-like_superfamily"/>
</dbReference>
<name>A0A8F9TWW4_9BACT</name>
<dbReference type="SMART" id="SM00448">
    <property type="entry name" value="REC"/>
    <property type="match status" value="1"/>
</dbReference>